<name>A0A5R9QHZ4_9GAMM</name>
<protein>
    <submittedName>
        <fullName evidence="2">Amino acid ABC transporter substrate-binding protein</fullName>
    </submittedName>
</protein>
<reference evidence="2 3" key="1">
    <citation type="journal article" date="2017" name="Eur. J. Clin. Microbiol. Infect. Dis.">
        <title>Uncommonly isolated clinical Pseudomonas: identification and phylogenetic assignation.</title>
        <authorList>
            <person name="Mulet M."/>
            <person name="Gomila M."/>
            <person name="Ramirez A."/>
            <person name="Cardew S."/>
            <person name="Moore E.R."/>
            <person name="Lalucat J."/>
            <person name="Garcia-Valdes E."/>
        </authorList>
    </citation>
    <scope>NUCLEOTIDE SEQUENCE [LARGE SCALE GENOMIC DNA]</scope>
    <source>
        <strain evidence="2 3">SD129</strain>
    </source>
</reference>
<gene>
    <name evidence="2" type="ORF">DN820_04560</name>
</gene>
<proteinExistence type="predicted"/>
<dbReference type="EMBL" id="QLAG01000004">
    <property type="protein sequence ID" value="TLX64700.1"/>
    <property type="molecule type" value="Genomic_DNA"/>
</dbReference>
<keyword evidence="1" id="KW-0732">Signal</keyword>
<dbReference type="RefSeq" id="WP_138411032.1">
    <property type="nucleotide sequence ID" value="NZ_QLAG01000004.1"/>
</dbReference>
<evidence type="ECO:0000313" key="2">
    <source>
        <dbReference type="EMBL" id="TLX64700.1"/>
    </source>
</evidence>
<dbReference type="SUPFAM" id="SSF53850">
    <property type="entry name" value="Periplasmic binding protein-like II"/>
    <property type="match status" value="1"/>
</dbReference>
<dbReference type="Proteomes" id="UP000306753">
    <property type="component" value="Unassembled WGS sequence"/>
</dbReference>
<accession>A0A5R9QHZ4</accession>
<keyword evidence="3" id="KW-1185">Reference proteome</keyword>
<dbReference type="Gene3D" id="3.40.190.10">
    <property type="entry name" value="Periplasmic binding protein-like II"/>
    <property type="match status" value="2"/>
</dbReference>
<dbReference type="AlphaFoldDB" id="A0A5R9QHZ4"/>
<evidence type="ECO:0000256" key="1">
    <source>
        <dbReference type="SAM" id="SignalP"/>
    </source>
</evidence>
<feature type="chain" id="PRO_5024271041" evidence="1">
    <location>
        <begin position="22"/>
        <end position="236"/>
    </location>
</feature>
<evidence type="ECO:0000313" key="3">
    <source>
        <dbReference type="Proteomes" id="UP000306753"/>
    </source>
</evidence>
<sequence>MAARLLAGVMLAGVMASVSLAAPVLRVELSGDYRALRASTPDVVPGGFEQELAERLGASLQRPVAIGGSAAADLVIGAQEQGAAFYQSAMAALSAAEGGVEGWQQLRGLPFCVAQGSPYGEQVVKRFGGHRREYPSAAHALIGLKLGECQAVVEDSRLLADIAPLPEWRRYNRLLPTLDEVGVTLRAKAGEPALQAQVEEKLEAWRRDASLEQLIQHWVDEVAFQAYVLADTLDCH</sequence>
<organism evidence="2 3">
    <name type="scientific">Stutzerimonas nosocomialis</name>
    <dbReference type="NCBI Taxonomy" id="1056496"/>
    <lineage>
        <taxon>Bacteria</taxon>
        <taxon>Pseudomonadati</taxon>
        <taxon>Pseudomonadota</taxon>
        <taxon>Gammaproteobacteria</taxon>
        <taxon>Pseudomonadales</taxon>
        <taxon>Pseudomonadaceae</taxon>
        <taxon>Stutzerimonas</taxon>
    </lineage>
</organism>
<feature type="signal peptide" evidence="1">
    <location>
        <begin position="1"/>
        <end position="21"/>
    </location>
</feature>
<comment type="caution">
    <text evidence="2">The sequence shown here is derived from an EMBL/GenBank/DDBJ whole genome shotgun (WGS) entry which is preliminary data.</text>
</comment>